<reference evidence="3" key="1">
    <citation type="submission" date="2017-07" db="EMBL/GenBank/DDBJ databases">
        <title>Taro Niue Genome Assembly and Annotation.</title>
        <authorList>
            <person name="Atibalentja N."/>
            <person name="Keating K."/>
            <person name="Fields C.J."/>
        </authorList>
    </citation>
    <scope>NUCLEOTIDE SEQUENCE</scope>
    <source>
        <strain evidence="3">Niue_2</strain>
        <tissue evidence="3">Leaf</tissue>
    </source>
</reference>
<feature type="compositionally biased region" description="Acidic residues" evidence="1">
    <location>
        <begin position="60"/>
        <end position="82"/>
    </location>
</feature>
<dbReference type="GO" id="GO:0070475">
    <property type="term" value="P:rRNA base methylation"/>
    <property type="evidence" value="ECO:0007669"/>
    <property type="project" value="InterPro"/>
</dbReference>
<dbReference type="Pfam" id="PF10354">
    <property type="entry name" value="BMT5-like"/>
    <property type="match status" value="1"/>
</dbReference>
<keyword evidence="4" id="KW-1185">Reference proteome</keyword>
<dbReference type="PANTHER" id="PTHR11538">
    <property type="entry name" value="PHENYLALANYL-TRNA SYNTHETASE"/>
    <property type="match status" value="1"/>
</dbReference>
<dbReference type="EMBL" id="NMUH01014555">
    <property type="protein sequence ID" value="MQM22956.1"/>
    <property type="molecule type" value="Genomic_DNA"/>
</dbReference>
<feature type="non-terminal residue" evidence="3">
    <location>
        <position position="1"/>
    </location>
</feature>
<feature type="region of interest" description="Disordered" evidence="1">
    <location>
        <begin position="49"/>
        <end position="82"/>
    </location>
</feature>
<feature type="compositionally biased region" description="Basic and acidic residues" evidence="1">
    <location>
        <begin position="8"/>
        <end position="25"/>
    </location>
</feature>
<name>A0A843XUJ8_COLES</name>
<proteinExistence type="predicted"/>
<evidence type="ECO:0000256" key="1">
    <source>
        <dbReference type="SAM" id="MobiDB-lite"/>
    </source>
</evidence>
<accession>A0A843XUJ8</accession>
<feature type="domain" description="25S rRNA (uridine-N(3))-methyltransferase BMT5-like" evidence="2">
    <location>
        <begin position="100"/>
        <end position="265"/>
    </location>
</feature>
<dbReference type="GO" id="GO:0070042">
    <property type="term" value="F:rRNA (uridine-N3-)-methyltransferase activity"/>
    <property type="evidence" value="ECO:0007669"/>
    <property type="project" value="InterPro"/>
</dbReference>
<dbReference type="OrthoDB" id="273345at2759"/>
<sequence>MGGKNHGKVTDEERKQTLHLQDEEKIAAEEKDAEIAVEEKNAVGKRLPAVAGVGQGCDDKAEEEEDEHGDVDDDEDDGANDEGEEAVRWVTHYSSGQEILLVGEGDFSFSLSLARSFRSASNIVATSLDNYSQVTSKYSRAKSNIGNLKKMGARLLHGVDATQMKHHKDLKLRKFDRIIFNFPHAGFKGKEEDLRLINMHKKLVYGFFRDASHMIRQDGEIHISHKTSFPFCQWKLEELASYNSLVLFKCVDFKIGDYPGYNNKRGDGQRCDQPFHLGKCCTFMFQIGKPLRRKPPAANVANLGGMLLSTPLPQRRSNFVPIESEG</sequence>
<dbReference type="Proteomes" id="UP000652761">
    <property type="component" value="Unassembled WGS sequence"/>
</dbReference>
<dbReference type="PANTHER" id="PTHR11538:SF26">
    <property type="entry name" value="FERREDOXIN-FOLD ANTICODON-BINDING DOMAIN-CONTAINING PROTEIN 1"/>
    <property type="match status" value="1"/>
</dbReference>
<dbReference type="FunFam" id="3.40.50.150:FF:000440">
    <property type="entry name" value="Os09g0479300 protein"/>
    <property type="match status" value="1"/>
</dbReference>
<comment type="caution">
    <text evidence="3">The sequence shown here is derived from an EMBL/GenBank/DDBJ whole genome shotgun (WGS) entry which is preliminary data.</text>
</comment>
<evidence type="ECO:0000313" key="4">
    <source>
        <dbReference type="Proteomes" id="UP000652761"/>
    </source>
</evidence>
<gene>
    <name evidence="3" type="ORF">Taro_056016</name>
</gene>
<protein>
    <recommendedName>
        <fullName evidence="2">25S rRNA (uridine-N(3))-methyltransferase BMT5-like domain-containing protein</fullName>
    </recommendedName>
</protein>
<organism evidence="3 4">
    <name type="scientific">Colocasia esculenta</name>
    <name type="common">Wild taro</name>
    <name type="synonym">Arum esculentum</name>
    <dbReference type="NCBI Taxonomy" id="4460"/>
    <lineage>
        <taxon>Eukaryota</taxon>
        <taxon>Viridiplantae</taxon>
        <taxon>Streptophyta</taxon>
        <taxon>Embryophyta</taxon>
        <taxon>Tracheophyta</taxon>
        <taxon>Spermatophyta</taxon>
        <taxon>Magnoliopsida</taxon>
        <taxon>Liliopsida</taxon>
        <taxon>Araceae</taxon>
        <taxon>Aroideae</taxon>
        <taxon>Colocasieae</taxon>
        <taxon>Colocasia</taxon>
    </lineage>
</organism>
<dbReference type="GO" id="GO:0005737">
    <property type="term" value="C:cytoplasm"/>
    <property type="evidence" value="ECO:0007669"/>
    <property type="project" value="TreeGrafter"/>
</dbReference>
<evidence type="ECO:0000259" key="2">
    <source>
        <dbReference type="Pfam" id="PF10354"/>
    </source>
</evidence>
<dbReference type="AlphaFoldDB" id="A0A843XUJ8"/>
<evidence type="ECO:0000313" key="3">
    <source>
        <dbReference type="EMBL" id="MQM22956.1"/>
    </source>
</evidence>
<dbReference type="InterPro" id="IPR019446">
    <property type="entry name" value="BMT5-like"/>
</dbReference>
<feature type="region of interest" description="Disordered" evidence="1">
    <location>
        <begin position="1"/>
        <end position="25"/>
    </location>
</feature>